<proteinExistence type="predicted"/>
<evidence type="ECO:0000313" key="1">
    <source>
        <dbReference type="EMBL" id="ANF58255.1"/>
    </source>
</evidence>
<dbReference type="EMBL" id="CP015243">
    <property type="protein sequence ID" value="ANF58255.1"/>
    <property type="molecule type" value="Genomic_DNA"/>
</dbReference>
<evidence type="ECO:0000313" key="2">
    <source>
        <dbReference type="Proteomes" id="UP000077875"/>
    </source>
</evidence>
<reference evidence="1 2" key="1">
    <citation type="submission" date="2016-04" db="EMBL/GenBank/DDBJ databases">
        <title>Complete Genome Sequence of Halotalea alkalilenta IHB B 13600.</title>
        <authorList>
            <person name="Swarnkar M.K."/>
            <person name="Sharma A."/>
            <person name="Kaushal K."/>
            <person name="Soni R."/>
            <person name="Rana S."/>
            <person name="Singh A.K."/>
            <person name="Gulati A."/>
        </authorList>
    </citation>
    <scope>NUCLEOTIDE SEQUENCE [LARGE SCALE GENOMIC DNA]</scope>
    <source>
        <strain evidence="1 2">IHB B 13600</strain>
    </source>
</reference>
<dbReference type="AlphaFoldDB" id="A0A172YH14"/>
<dbReference type="KEGG" id="haa:A5892_12890"/>
<name>A0A172YH14_9GAMM</name>
<dbReference type="Proteomes" id="UP000077875">
    <property type="component" value="Chromosome"/>
</dbReference>
<protein>
    <submittedName>
        <fullName evidence="1">Uncharacterized protein</fullName>
    </submittedName>
</protein>
<keyword evidence="2" id="KW-1185">Reference proteome</keyword>
<gene>
    <name evidence="1" type="ORF">A5892_12890</name>
</gene>
<organism evidence="1 2">
    <name type="scientific">Halotalea alkalilenta</name>
    <dbReference type="NCBI Taxonomy" id="376489"/>
    <lineage>
        <taxon>Bacteria</taxon>
        <taxon>Pseudomonadati</taxon>
        <taxon>Pseudomonadota</taxon>
        <taxon>Gammaproteobacteria</taxon>
        <taxon>Oceanospirillales</taxon>
        <taxon>Halomonadaceae</taxon>
        <taxon>Halotalea</taxon>
    </lineage>
</organism>
<sequence>MIERARRLIEQEEKLDRRELEAARQWVLAVHRLYARLGSWLDEINASRLAHSTAAAELTVELSSEEQAVPIEQFRVHAGSLTVTLDPTLFVGEQRVIRAGTEEQALLLVRTAAGAWEIASLKASGRLSSRRDPLDQESFYASLITLLGL</sequence>
<accession>A0A172YH14</accession>